<comment type="caution">
    <text evidence="1">The sequence shown here is derived from an EMBL/GenBank/DDBJ whole genome shotgun (WGS) entry which is preliminary data.</text>
</comment>
<evidence type="ECO:0000313" key="2">
    <source>
        <dbReference type="Proteomes" id="UP000520814"/>
    </source>
</evidence>
<name>A0A7W9W8Y2_ARMRO</name>
<gene>
    <name evidence="1" type="ORF">HNQ39_004441</name>
</gene>
<reference evidence="1 2" key="1">
    <citation type="submission" date="2020-08" db="EMBL/GenBank/DDBJ databases">
        <title>Genomic Encyclopedia of Type Strains, Phase IV (KMG-IV): sequencing the most valuable type-strain genomes for metagenomic binning, comparative biology and taxonomic classification.</title>
        <authorList>
            <person name="Goeker M."/>
        </authorList>
    </citation>
    <scope>NUCLEOTIDE SEQUENCE [LARGE SCALE GENOMIC DNA]</scope>
    <source>
        <strain evidence="1 2">DSM 23562</strain>
    </source>
</reference>
<dbReference type="EMBL" id="JACHGW010000004">
    <property type="protein sequence ID" value="MBB6052620.1"/>
    <property type="molecule type" value="Genomic_DNA"/>
</dbReference>
<organism evidence="1 2">
    <name type="scientific">Armatimonas rosea</name>
    <dbReference type="NCBI Taxonomy" id="685828"/>
    <lineage>
        <taxon>Bacteria</taxon>
        <taxon>Bacillati</taxon>
        <taxon>Armatimonadota</taxon>
        <taxon>Armatimonadia</taxon>
        <taxon>Armatimonadales</taxon>
        <taxon>Armatimonadaceae</taxon>
        <taxon>Armatimonas</taxon>
    </lineage>
</organism>
<sequence>MKNTNNQLLLDHFNKVQSHFRKNDYKKAREYISEIRKIVFEISCGFVDQKIPEDGIYDEIFMVMGAAHCYEGMIGFIQGDGNLCVMMHMQSIRFLDKVQKKTNEVLFLEMRSCIEIACRYSSDIRNEEKIKLYLDRFNSLCRQIDVMDNIPHNISVMCKERDRIYELYNG</sequence>
<accession>A0A7W9W8Y2</accession>
<dbReference type="RefSeq" id="WP_184201989.1">
    <property type="nucleotide sequence ID" value="NZ_JACHGW010000004.1"/>
</dbReference>
<protein>
    <submittedName>
        <fullName evidence="1">Uncharacterized protein</fullName>
    </submittedName>
</protein>
<evidence type="ECO:0000313" key="1">
    <source>
        <dbReference type="EMBL" id="MBB6052620.1"/>
    </source>
</evidence>
<keyword evidence="2" id="KW-1185">Reference proteome</keyword>
<dbReference type="Proteomes" id="UP000520814">
    <property type="component" value="Unassembled WGS sequence"/>
</dbReference>
<proteinExistence type="predicted"/>
<dbReference type="AlphaFoldDB" id="A0A7W9W8Y2"/>